<dbReference type="InterPro" id="IPR052162">
    <property type="entry name" value="Sensor_kinase/Photoreceptor"/>
</dbReference>
<dbReference type="GO" id="GO:0004673">
    <property type="term" value="F:protein histidine kinase activity"/>
    <property type="evidence" value="ECO:0007669"/>
    <property type="project" value="UniProtKB-EC"/>
</dbReference>
<reference evidence="10" key="1">
    <citation type="submission" date="2016-10" db="EMBL/GenBank/DDBJ databases">
        <authorList>
            <person name="Varghese N."/>
            <person name="Submissions S."/>
        </authorList>
    </citation>
    <scope>NUCLEOTIDE SEQUENCE [LARGE SCALE GENOMIC DNA]</scope>
    <source>
        <strain evidence="10">CGMCC 1.9227</strain>
    </source>
</reference>
<dbReference type="Pfam" id="PF02518">
    <property type="entry name" value="HATPase_c"/>
    <property type="match status" value="1"/>
</dbReference>
<proteinExistence type="predicted"/>
<dbReference type="AlphaFoldDB" id="A0A1I2H2K8"/>
<organism evidence="9 10">
    <name type="scientific">Flavobacterium xueshanense</name>
    <dbReference type="NCBI Taxonomy" id="935223"/>
    <lineage>
        <taxon>Bacteria</taxon>
        <taxon>Pseudomonadati</taxon>
        <taxon>Bacteroidota</taxon>
        <taxon>Flavobacteriia</taxon>
        <taxon>Flavobacteriales</taxon>
        <taxon>Flavobacteriaceae</taxon>
        <taxon>Flavobacterium</taxon>
    </lineage>
</organism>
<dbReference type="PANTHER" id="PTHR43304:SF1">
    <property type="entry name" value="PAC DOMAIN-CONTAINING PROTEIN"/>
    <property type="match status" value="1"/>
</dbReference>
<keyword evidence="10" id="KW-1185">Reference proteome</keyword>
<dbReference type="PROSITE" id="PS50113">
    <property type="entry name" value="PAC"/>
    <property type="match status" value="1"/>
</dbReference>
<dbReference type="SUPFAM" id="SSF55785">
    <property type="entry name" value="PYP-like sensor domain (PAS domain)"/>
    <property type="match status" value="3"/>
</dbReference>
<dbReference type="NCBIfam" id="TIGR00229">
    <property type="entry name" value="sensory_box"/>
    <property type="match status" value="2"/>
</dbReference>
<evidence type="ECO:0000313" key="10">
    <source>
        <dbReference type="Proteomes" id="UP000198596"/>
    </source>
</evidence>
<keyword evidence="5" id="KW-0418">Kinase</keyword>
<dbReference type="SUPFAM" id="SSF55874">
    <property type="entry name" value="ATPase domain of HSP90 chaperone/DNA topoisomerase II/histidine kinase"/>
    <property type="match status" value="1"/>
</dbReference>
<dbReference type="Gene3D" id="3.30.450.20">
    <property type="entry name" value="PAS domain"/>
    <property type="match status" value="3"/>
</dbReference>
<dbReference type="SMART" id="SM00086">
    <property type="entry name" value="PAC"/>
    <property type="match status" value="3"/>
</dbReference>
<dbReference type="Gene3D" id="3.30.565.10">
    <property type="entry name" value="Histidine kinase-like ATPase, C-terminal domain"/>
    <property type="match status" value="1"/>
</dbReference>
<evidence type="ECO:0000259" key="8">
    <source>
        <dbReference type="PROSITE" id="PS50113"/>
    </source>
</evidence>
<dbReference type="STRING" id="935223.SAMN04488131_11275"/>
<dbReference type="PROSITE" id="PS50112">
    <property type="entry name" value="PAS"/>
    <property type="match status" value="2"/>
</dbReference>
<dbReference type="CDD" id="cd00130">
    <property type="entry name" value="PAS"/>
    <property type="match status" value="2"/>
</dbReference>
<evidence type="ECO:0000256" key="1">
    <source>
        <dbReference type="ARBA" id="ARBA00000085"/>
    </source>
</evidence>
<name>A0A1I2H2K8_9FLAO</name>
<evidence type="ECO:0000256" key="3">
    <source>
        <dbReference type="ARBA" id="ARBA00022553"/>
    </source>
</evidence>
<dbReference type="InterPro" id="IPR000700">
    <property type="entry name" value="PAS-assoc_C"/>
</dbReference>
<evidence type="ECO:0000259" key="7">
    <source>
        <dbReference type="PROSITE" id="PS50112"/>
    </source>
</evidence>
<dbReference type="PANTHER" id="PTHR43304">
    <property type="entry name" value="PHYTOCHROME-LIKE PROTEIN CPH1"/>
    <property type="match status" value="1"/>
</dbReference>
<dbReference type="InterPro" id="IPR005467">
    <property type="entry name" value="His_kinase_dom"/>
</dbReference>
<keyword evidence="3" id="KW-0597">Phosphoprotein</keyword>
<accession>A0A1I2H2K8</accession>
<evidence type="ECO:0000256" key="5">
    <source>
        <dbReference type="ARBA" id="ARBA00022777"/>
    </source>
</evidence>
<dbReference type="InterPro" id="IPR004358">
    <property type="entry name" value="Sig_transdc_His_kin-like_C"/>
</dbReference>
<evidence type="ECO:0000313" key="9">
    <source>
        <dbReference type="EMBL" id="SFF24355.1"/>
    </source>
</evidence>
<dbReference type="PRINTS" id="PR00344">
    <property type="entry name" value="BCTRLSENSOR"/>
</dbReference>
<dbReference type="Proteomes" id="UP000198596">
    <property type="component" value="Unassembled WGS sequence"/>
</dbReference>
<dbReference type="RefSeq" id="WP_091206564.1">
    <property type="nucleotide sequence ID" value="NZ_FONQ01000012.1"/>
</dbReference>
<dbReference type="PROSITE" id="PS50109">
    <property type="entry name" value="HIS_KIN"/>
    <property type="match status" value="1"/>
</dbReference>
<keyword evidence="4" id="KW-0808">Transferase</keyword>
<dbReference type="InterPro" id="IPR003594">
    <property type="entry name" value="HATPase_dom"/>
</dbReference>
<dbReference type="SMART" id="SM00091">
    <property type="entry name" value="PAS"/>
    <property type="match status" value="2"/>
</dbReference>
<dbReference type="EMBL" id="FONQ01000012">
    <property type="protein sequence ID" value="SFF24355.1"/>
    <property type="molecule type" value="Genomic_DNA"/>
</dbReference>
<feature type="domain" description="PAC" evidence="8">
    <location>
        <begin position="325"/>
        <end position="379"/>
    </location>
</feature>
<dbReference type="Pfam" id="PF13426">
    <property type="entry name" value="PAS_9"/>
    <property type="match status" value="2"/>
</dbReference>
<evidence type="ECO:0000259" key="6">
    <source>
        <dbReference type="PROSITE" id="PS50109"/>
    </source>
</evidence>
<dbReference type="SMART" id="SM00387">
    <property type="entry name" value="HATPase_c"/>
    <property type="match status" value="1"/>
</dbReference>
<dbReference type="InterPro" id="IPR001610">
    <property type="entry name" value="PAC"/>
</dbReference>
<dbReference type="OrthoDB" id="5522855at2"/>
<dbReference type="InterPro" id="IPR000014">
    <property type="entry name" value="PAS"/>
</dbReference>
<sequence length="609" mass="69471">MTDKLDLYFKAAQSAKIGIWKMNLLTNHIFWDAVTKCILEVSDDFEPVTGSGINFYTEGENRDRIKSLIESAIHDGISFEDKFQITTAKNNIRYIECICQVEIIDGKPVNLLGTFQDITNEQNLINELQLNVEKFSSIFSSANDAIFIIDISTGVITDCNPRSIELTGYDLFELKGLHNSKLFPEEFKKEVRFFLKYNLNRNEYTVDETYIKRKSGESIPVEIASGKKFQVKNITYSVFYIRDISERKNVEKKLNLLSLAASETTDTIVIADEKGVAVWANQAYLDLTGLNMEEVIGQKPGYLSVGPETDFKTTLLMQKAIKNKESIKITILNYNKNKEKYWFELNITIVFDSDNNFINFVGVGRNVTLRIEKELELKRLLEITSCQNNKLFNFTHIVSHNIRSHTSNLSMIVDVIENTDNIEDKLSYFDLFKEGTDKLSESIEYLNEIICIQQNTNIEKKGIRLKHEIEKTKMALSLAIKESKIIITDTIPEDLTVTAIPAYLDSILINLFTNAIKYKSPERTATLTIGFEIIEDCTVIHFKDNGLGLNLEKNGHKLFGMYKTFHGNEDAKGIGLFITKNQLEAMDGKIEVESEVGQGSNFKIYLNEK</sequence>
<feature type="domain" description="Histidine kinase" evidence="6">
    <location>
        <begin position="397"/>
        <end position="609"/>
    </location>
</feature>
<comment type="catalytic activity">
    <reaction evidence="1">
        <text>ATP + protein L-histidine = ADP + protein N-phospho-L-histidine.</text>
        <dbReference type="EC" id="2.7.13.3"/>
    </reaction>
</comment>
<evidence type="ECO:0000256" key="4">
    <source>
        <dbReference type="ARBA" id="ARBA00022679"/>
    </source>
</evidence>
<gene>
    <name evidence="9" type="ORF">SAMN04488131_11275</name>
</gene>
<feature type="domain" description="PAS" evidence="7">
    <location>
        <begin position="253"/>
        <end position="324"/>
    </location>
</feature>
<feature type="domain" description="PAS" evidence="7">
    <location>
        <begin position="131"/>
        <end position="202"/>
    </location>
</feature>
<dbReference type="EC" id="2.7.13.3" evidence="2"/>
<protein>
    <recommendedName>
        <fullName evidence="2">histidine kinase</fullName>
        <ecNumber evidence="2">2.7.13.3</ecNumber>
    </recommendedName>
</protein>
<dbReference type="InterPro" id="IPR036890">
    <property type="entry name" value="HATPase_C_sf"/>
</dbReference>
<evidence type="ECO:0000256" key="2">
    <source>
        <dbReference type="ARBA" id="ARBA00012438"/>
    </source>
</evidence>
<dbReference type="InterPro" id="IPR035965">
    <property type="entry name" value="PAS-like_dom_sf"/>
</dbReference>